<feature type="transmembrane region" description="Helical" evidence="1">
    <location>
        <begin position="214"/>
        <end position="234"/>
    </location>
</feature>
<name>Q39TC4_GEOMG</name>
<dbReference type="EMBL" id="CP000148">
    <property type="protein sequence ID" value="ABB32500.1"/>
    <property type="molecule type" value="Genomic_DNA"/>
</dbReference>
<dbReference type="HOGENOM" id="CLU_771078_0_0_7"/>
<reference evidence="2 3" key="2">
    <citation type="journal article" date="2009" name="BMC Microbiol.">
        <title>The genome sequence of Geobacter metallireducens: features of metabolism, physiology and regulation common and dissimilar to Geobacter sulfurreducens.</title>
        <authorList>
            <person name="Aklujkar M."/>
            <person name="Krushkal J."/>
            <person name="DiBartolo G."/>
            <person name="Lapidus A."/>
            <person name="Land M.L."/>
            <person name="Lovley D.R."/>
        </authorList>
    </citation>
    <scope>NUCLEOTIDE SEQUENCE [LARGE SCALE GENOMIC DNA]</scope>
    <source>
        <strain evidence="3">ATCC 53774 / DSM 7210 / GS-15</strain>
    </source>
</reference>
<feature type="transmembrane region" description="Helical" evidence="1">
    <location>
        <begin position="334"/>
        <end position="355"/>
    </location>
</feature>
<protein>
    <submittedName>
        <fullName evidence="2">Uncharacterized protein</fullName>
    </submittedName>
</protein>
<sequence length="359" mass="40426">MRKFRQGQNILEIGEIMSDLFDSSGPNFNVVLPCTPETFKEFVSGLLGAPQTITREFEGSYEVHQEDIVNLYHLIDQRVSQQNPSTCVQFTVKTIYDDGSTVKQNSLSDFCAYNEIRPVISVGLVITWTYLVKFRDKAAPEKQIITVSFGQTDKIIASRGIRIKFLSMDAIDFRIDHTGRTWGADIEALLTNHINNITKKEPNIKKIVRKNSELIGLLLGGSLFITTAIAGVMANSDFLDKQQKIAADILRNKSADIGNMLSKLEYLINQNASGQWHIFYNKLAIMLFVALFASIIIGIVIAEAADNREPSFILLTKKSQENKNIVLKKMKKKWVVFIISSMLSIALGILSNIIYNKYF</sequence>
<keyword evidence="1" id="KW-0472">Membrane</keyword>
<reference evidence="2 3" key="1">
    <citation type="submission" date="2005-10" db="EMBL/GenBank/DDBJ databases">
        <title>Complete sequence of Geobacter metallireducens GS-15.</title>
        <authorList>
            <consortium name="US DOE Joint Genome Institute"/>
            <person name="Copeland A."/>
            <person name="Lucas S."/>
            <person name="Lapidus A."/>
            <person name="Barry K."/>
            <person name="Detter J.C."/>
            <person name="Glavina T."/>
            <person name="Hammon N."/>
            <person name="Israni S."/>
            <person name="Pitluck S."/>
            <person name="Di Bartolo G."/>
            <person name="Chain P."/>
            <person name="Schmutz J."/>
            <person name="Larimer F."/>
            <person name="Land M."/>
            <person name="Kyrpides N."/>
            <person name="Ivanova N."/>
            <person name="Richardson P."/>
        </authorList>
    </citation>
    <scope>NUCLEOTIDE SEQUENCE [LARGE SCALE GENOMIC DNA]</scope>
    <source>
        <strain evidence="3">ATCC 53774 / DSM 7210 / GS-15</strain>
    </source>
</reference>
<proteinExistence type="predicted"/>
<keyword evidence="1" id="KW-1133">Transmembrane helix</keyword>
<gene>
    <name evidence="2" type="ordered locus">Gmet_2274</name>
</gene>
<evidence type="ECO:0000313" key="2">
    <source>
        <dbReference type="EMBL" id="ABB32500.1"/>
    </source>
</evidence>
<accession>Q39TC4</accession>
<organism evidence="2 3">
    <name type="scientific">Geobacter metallireducens (strain ATCC 53774 / DSM 7210 / GS-15)</name>
    <dbReference type="NCBI Taxonomy" id="269799"/>
    <lineage>
        <taxon>Bacteria</taxon>
        <taxon>Pseudomonadati</taxon>
        <taxon>Thermodesulfobacteriota</taxon>
        <taxon>Desulfuromonadia</taxon>
        <taxon>Geobacterales</taxon>
        <taxon>Geobacteraceae</taxon>
        <taxon>Geobacter</taxon>
    </lineage>
</organism>
<dbReference type="AlphaFoldDB" id="Q39TC4"/>
<feature type="transmembrane region" description="Helical" evidence="1">
    <location>
        <begin position="283"/>
        <end position="302"/>
    </location>
</feature>
<dbReference type="Proteomes" id="UP000007073">
    <property type="component" value="Chromosome"/>
</dbReference>
<evidence type="ECO:0000313" key="3">
    <source>
        <dbReference type="Proteomes" id="UP000007073"/>
    </source>
</evidence>
<dbReference type="eggNOG" id="ENOG5032I1Z">
    <property type="taxonomic scope" value="Bacteria"/>
</dbReference>
<evidence type="ECO:0000256" key="1">
    <source>
        <dbReference type="SAM" id="Phobius"/>
    </source>
</evidence>
<keyword evidence="1" id="KW-0812">Transmembrane</keyword>
<dbReference type="KEGG" id="gme:Gmet_2274"/>
<keyword evidence="3" id="KW-1185">Reference proteome</keyword>